<evidence type="ECO:0000313" key="3">
    <source>
        <dbReference type="Proteomes" id="UP000006044"/>
    </source>
</evidence>
<organism evidence="2 3">
    <name type="scientific">Barnesiella intestinihominis YIT 11860</name>
    <dbReference type="NCBI Taxonomy" id="742726"/>
    <lineage>
        <taxon>Bacteria</taxon>
        <taxon>Pseudomonadati</taxon>
        <taxon>Bacteroidota</taxon>
        <taxon>Bacteroidia</taxon>
        <taxon>Bacteroidales</taxon>
        <taxon>Barnesiellaceae</taxon>
        <taxon>Barnesiella</taxon>
    </lineage>
</organism>
<feature type="transmembrane region" description="Helical" evidence="1">
    <location>
        <begin position="70"/>
        <end position="91"/>
    </location>
</feature>
<proteinExistence type="predicted"/>
<name>K0WV60_9BACT</name>
<comment type="caution">
    <text evidence="2">The sequence shown here is derived from an EMBL/GenBank/DDBJ whole genome shotgun (WGS) entry which is preliminary data.</text>
</comment>
<dbReference type="EMBL" id="ADLE01000018">
    <property type="protein sequence ID" value="EJZ62071.1"/>
    <property type="molecule type" value="Genomic_DNA"/>
</dbReference>
<keyword evidence="1" id="KW-0472">Membrane</keyword>
<dbReference type="OrthoDB" id="1093384at2"/>
<sequence length="93" mass="11068">MKKKSKSVIRLKYIELIAFVETWLAGLCFVVGIKRLIGLSIALFAIPLWGLISHRRWCRAHNEPYANWELFYTVIAWIVYIFITLVIYFHFFT</sequence>
<evidence type="ECO:0000256" key="1">
    <source>
        <dbReference type="SAM" id="Phobius"/>
    </source>
</evidence>
<feature type="transmembrane region" description="Helical" evidence="1">
    <location>
        <begin position="12"/>
        <end position="33"/>
    </location>
</feature>
<protein>
    <submittedName>
        <fullName evidence="2">Uncharacterized protein</fullName>
    </submittedName>
</protein>
<gene>
    <name evidence="2" type="ORF">HMPREF9448_02754</name>
</gene>
<keyword evidence="1" id="KW-0812">Transmembrane</keyword>
<reference evidence="2 3" key="1">
    <citation type="submission" date="2012-08" db="EMBL/GenBank/DDBJ databases">
        <title>The Genome Sequence of Barnesiella intestinihominis YIT 11860.</title>
        <authorList>
            <consortium name="The Broad Institute Genome Sequencing Platform"/>
            <person name="Earl A."/>
            <person name="Ward D."/>
            <person name="Feldgarden M."/>
            <person name="Gevers D."/>
            <person name="Morotomi M."/>
            <person name="Walker B."/>
            <person name="Young S.K."/>
            <person name="Zeng Q."/>
            <person name="Gargeya S."/>
            <person name="Fitzgerald M."/>
            <person name="Haas B."/>
            <person name="Abouelleil A."/>
            <person name="Alvarado L."/>
            <person name="Arachchi H.M."/>
            <person name="Berlin A.M."/>
            <person name="Chapman S.B."/>
            <person name="Goldberg J."/>
            <person name="Griggs A."/>
            <person name="Gujja S."/>
            <person name="Hansen M."/>
            <person name="Howarth C."/>
            <person name="Imamovic A."/>
            <person name="Larimer J."/>
            <person name="McCowen C."/>
            <person name="Montmayeur A."/>
            <person name="Murphy C."/>
            <person name="Neiman D."/>
            <person name="Pearson M."/>
            <person name="Priest M."/>
            <person name="Roberts A."/>
            <person name="Saif S."/>
            <person name="Shea T."/>
            <person name="Sisk P."/>
            <person name="Sykes S."/>
            <person name="Wortman J."/>
            <person name="Nusbaum C."/>
            <person name="Birren B."/>
        </authorList>
    </citation>
    <scope>NUCLEOTIDE SEQUENCE [LARGE SCALE GENOMIC DNA]</scope>
    <source>
        <strain evidence="2 3">YIT 11860</strain>
    </source>
</reference>
<evidence type="ECO:0000313" key="2">
    <source>
        <dbReference type="EMBL" id="EJZ62071.1"/>
    </source>
</evidence>
<accession>K0WV60</accession>
<dbReference type="AlphaFoldDB" id="K0WV60"/>
<dbReference type="RefSeq" id="WP_008863125.1">
    <property type="nucleotide sequence ID" value="NZ_JH815206.1"/>
</dbReference>
<dbReference type="Proteomes" id="UP000006044">
    <property type="component" value="Unassembled WGS sequence"/>
</dbReference>
<dbReference type="HOGENOM" id="CLU_2393841_0_0_10"/>
<feature type="transmembrane region" description="Helical" evidence="1">
    <location>
        <begin position="39"/>
        <end position="58"/>
    </location>
</feature>
<keyword evidence="1" id="KW-1133">Transmembrane helix</keyword>
<keyword evidence="3" id="KW-1185">Reference proteome</keyword>
<dbReference type="GeneID" id="77849928"/>